<gene>
    <name evidence="3" type="ORF">PECAL_2P01890</name>
</gene>
<evidence type="ECO:0000313" key="3">
    <source>
        <dbReference type="EMBL" id="CAH0367179.1"/>
    </source>
</evidence>
<proteinExistence type="predicted"/>
<sequence length="328" mass="36229">MSHRDFARPGTNINTVEGNKAGGRAARLTREREADQKAFEDKKSKIEADATKGLGRIDDKFDKTILNTVLSGGGLQTAAQYKAAQSQPVAPAAAPPPKKAPARAPDARAAKRAKTRQLAQLSFGDAFEDEEEEAAPPPKRPTSLKCPDVDTAFLPDAARDAAKAQRRAQAAAEWLAAQEEAKKAPLQIAYSYWDGSGHRRKLTIERGATIHTFLEKAREQLSGEFPDLRRAAVENLMYVKEDLIVPSHYSFHDLIVAKARGKSGPMFDFSAREDVRLVGDVRTESDAVHPGKVCLRAWYERNKHIFPASRWDNYEPGVDHGERYTVKG</sequence>
<keyword evidence="4" id="KW-1185">Reference proteome</keyword>
<evidence type="ECO:0000259" key="2">
    <source>
        <dbReference type="Pfam" id="PF04921"/>
    </source>
</evidence>
<feature type="compositionally biased region" description="Basic and acidic residues" evidence="1">
    <location>
        <begin position="28"/>
        <end position="43"/>
    </location>
</feature>
<reference evidence="3" key="1">
    <citation type="submission" date="2021-11" db="EMBL/GenBank/DDBJ databases">
        <authorList>
            <consortium name="Genoscope - CEA"/>
            <person name="William W."/>
        </authorList>
    </citation>
    <scope>NUCLEOTIDE SEQUENCE</scope>
</reference>
<dbReference type="PANTHER" id="PTHR12722">
    <property type="entry name" value="XAP-5 PROTEIN-RELATED"/>
    <property type="match status" value="1"/>
</dbReference>
<dbReference type="InterPro" id="IPR048337">
    <property type="entry name" value="FAM50A/XAP5_C"/>
</dbReference>
<dbReference type="InterPro" id="IPR007005">
    <property type="entry name" value="XAP5"/>
</dbReference>
<dbReference type="Pfam" id="PF04921">
    <property type="entry name" value="XAP5"/>
    <property type="match status" value="1"/>
</dbReference>
<feature type="region of interest" description="Disordered" evidence="1">
    <location>
        <begin position="1"/>
        <end position="43"/>
    </location>
</feature>
<comment type="caution">
    <text evidence="3">The sequence shown here is derived from an EMBL/GenBank/DDBJ whole genome shotgun (WGS) entry which is preliminary data.</text>
</comment>
<evidence type="ECO:0000256" key="1">
    <source>
        <dbReference type="SAM" id="MobiDB-lite"/>
    </source>
</evidence>
<feature type="domain" description="FAM50A/XAP5 C-terminal" evidence="2">
    <location>
        <begin position="186"/>
        <end position="322"/>
    </location>
</feature>
<dbReference type="GO" id="GO:0005634">
    <property type="term" value="C:nucleus"/>
    <property type="evidence" value="ECO:0007669"/>
    <property type="project" value="InterPro"/>
</dbReference>
<dbReference type="PANTHER" id="PTHR12722:SF0">
    <property type="entry name" value="PROTEIN FAM50A"/>
    <property type="match status" value="1"/>
</dbReference>
<evidence type="ECO:0000313" key="4">
    <source>
        <dbReference type="Proteomes" id="UP000789595"/>
    </source>
</evidence>
<feature type="region of interest" description="Disordered" evidence="1">
    <location>
        <begin position="82"/>
        <end position="146"/>
    </location>
</feature>
<accession>A0A8J2WU10</accession>
<dbReference type="AlphaFoldDB" id="A0A8J2WU10"/>
<protein>
    <recommendedName>
        <fullName evidence="2">FAM50A/XAP5 C-terminal domain-containing protein</fullName>
    </recommendedName>
</protein>
<name>A0A8J2WU10_9STRA</name>
<dbReference type="OrthoDB" id="1562195at2759"/>
<feature type="compositionally biased region" description="Low complexity" evidence="1">
    <location>
        <begin position="83"/>
        <end position="92"/>
    </location>
</feature>
<dbReference type="GO" id="GO:0006325">
    <property type="term" value="P:chromatin organization"/>
    <property type="evidence" value="ECO:0007669"/>
    <property type="project" value="TreeGrafter"/>
</dbReference>
<dbReference type="Proteomes" id="UP000789595">
    <property type="component" value="Unassembled WGS sequence"/>
</dbReference>
<organism evidence="3 4">
    <name type="scientific">Pelagomonas calceolata</name>
    <dbReference type="NCBI Taxonomy" id="35677"/>
    <lineage>
        <taxon>Eukaryota</taxon>
        <taxon>Sar</taxon>
        <taxon>Stramenopiles</taxon>
        <taxon>Ochrophyta</taxon>
        <taxon>Pelagophyceae</taxon>
        <taxon>Pelagomonadales</taxon>
        <taxon>Pelagomonadaceae</taxon>
        <taxon>Pelagomonas</taxon>
    </lineage>
</organism>
<dbReference type="EMBL" id="CAKKNE010000002">
    <property type="protein sequence ID" value="CAH0367179.1"/>
    <property type="molecule type" value="Genomic_DNA"/>
</dbReference>